<comment type="catalytic activity">
    <reaction evidence="2">
        <text>2 GTP = 3',3'-c-di-GMP + 2 diphosphate</text>
        <dbReference type="Rhea" id="RHEA:24898"/>
        <dbReference type="ChEBI" id="CHEBI:33019"/>
        <dbReference type="ChEBI" id="CHEBI:37565"/>
        <dbReference type="ChEBI" id="CHEBI:58805"/>
        <dbReference type="EC" id="2.7.7.65"/>
    </reaction>
</comment>
<organism evidence="5 6">
    <name type="scientific">Comamonas testosteroni (strain DSM 14576 / KF-1)</name>
    <name type="common">Pseudomonas testosteroni</name>
    <dbReference type="NCBI Taxonomy" id="399795"/>
    <lineage>
        <taxon>Bacteria</taxon>
        <taxon>Pseudomonadati</taxon>
        <taxon>Pseudomonadota</taxon>
        <taxon>Betaproteobacteria</taxon>
        <taxon>Burkholderiales</taxon>
        <taxon>Comamonadaceae</taxon>
        <taxon>Comamonas</taxon>
    </lineage>
</organism>
<dbReference type="GO" id="GO:0052621">
    <property type="term" value="F:diguanylate cyclase activity"/>
    <property type="evidence" value="ECO:0007669"/>
    <property type="project" value="UniProtKB-EC"/>
</dbReference>
<evidence type="ECO:0000259" key="4">
    <source>
        <dbReference type="PROSITE" id="PS50887"/>
    </source>
</evidence>
<dbReference type="EC" id="2.7.7.65" evidence="1"/>
<dbReference type="PANTHER" id="PTHR45138">
    <property type="entry name" value="REGULATORY COMPONENTS OF SENSORY TRANSDUCTION SYSTEM"/>
    <property type="match status" value="1"/>
</dbReference>
<dbReference type="Proteomes" id="UP000003039">
    <property type="component" value="Unassembled WGS sequence"/>
</dbReference>
<gene>
    <name evidence="5" type="ORF">CtesDRAFT_PD0586</name>
</gene>
<dbReference type="InterPro" id="IPR043128">
    <property type="entry name" value="Rev_trsase/Diguanyl_cyclase"/>
</dbReference>
<dbReference type="EMBL" id="AAUJ02000001">
    <property type="protein sequence ID" value="EED65640.1"/>
    <property type="molecule type" value="Genomic_DNA"/>
</dbReference>
<evidence type="ECO:0000313" key="6">
    <source>
        <dbReference type="Proteomes" id="UP000003039"/>
    </source>
</evidence>
<feature type="transmembrane region" description="Helical" evidence="3">
    <location>
        <begin position="104"/>
        <end position="123"/>
    </location>
</feature>
<evidence type="ECO:0000256" key="1">
    <source>
        <dbReference type="ARBA" id="ARBA00012528"/>
    </source>
</evidence>
<sequence length="373" mass="40802">MQVRTDQLQLLFRQSLPAPYGSVGGALALSWLQLDLGNRSVITPWLITLCLAAMVRLALFRDYNCRLASHLTIARWEGVYFATLVFTSGVWGVGAFLLTSSNNLLSQVITLFFAVGMAGSAISAYSAYRYMALTAVGLVLLPTTLWLLIQPSTEQRLLALTSLAFCAFVVRATRELSRALQSLLRLRRELEIQHSIASNAARTDDLTGVNNRRAFNEKAETMFAYTRRYGVPLCALLFDIDHFKQINDTHGHAAGDKVLQAVVRQIKSALREADLCGRLGGEEFGVLLAGTNMQEAVQIAERIRLAVQAIKEPVNDTTLQVTISVGVAEADSACADVSTLLKQADAAMYRAKSNGRNQVHSCYAQAPQAAAFQ</sequence>
<dbReference type="AlphaFoldDB" id="B7WUF6"/>
<feature type="transmembrane region" description="Helical" evidence="3">
    <location>
        <begin position="79"/>
        <end position="98"/>
    </location>
</feature>
<dbReference type="PANTHER" id="PTHR45138:SF9">
    <property type="entry name" value="DIGUANYLATE CYCLASE DGCM-RELATED"/>
    <property type="match status" value="1"/>
</dbReference>
<dbReference type="InterPro" id="IPR029787">
    <property type="entry name" value="Nucleotide_cyclase"/>
</dbReference>
<keyword evidence="3" id="KW-1133">Transmembrane helix</keyword>
<dbReference type="CDD" id="cd01949">
    <property type="entry name" value="GGDEF"/>
    <property type="match status" value="1"/>
</dbReference>
<dbReference type="Pfam" id="PF00990">
    <property type="entry name" value="GGDEF"/>
    <property type="match status" value="1"/>
</dbReference>
<reference evidence="5 6" key="1">
    <citation type="journal article" date="2004" name="Appl. Environ. Microbiol.">
        <title>Mineralization of individual congeners of linear alkylbenzenesulfonate by defined pairs of heterotrophic bacteria.</title>
        <authorList>
            <person name="Schleheck D."/>
            <person name="Knepper T.P."/>
            <person name="Fischer K."/>
            <person name="Cook A.M."/>
        </authorList>
    </citation>
    <scope>NUCLEOTIDE SEQUENCE [LARGE SCALE GENOMIC DNA]</scope>
    <source>
        <strain evidence="6">DSM 14576 / KF-1</strain>
    </source>
</reference>
<dbReference type="PROSITE" id="PS50887">
    <property type="entry name" value="GGDEF"/>
    <property type="match status" value="1"/>
</dbReference>
<dbReference type="SMART" id="SM00267">
    <property type="entry name" value="GGDEF"/>
    <property type="match status" value="1"/>
</dbReference>
<dbReference type="InterPro" id="IPR000160">
    <property type="entry name" value="GGDEF_dom"/>
</dbReference>
<keyword evidence="3" id="KW-0472">Membrane</keyword>
<protein>
    <recommendedName>
        <fullName evidence="1">diguanylate cyclase</fullName>
        <ecNumber evidence="1">2.7.7.65</ecNumber>
    </recommendedName>
</protein>
<dbReference type="NCBIfam" id="TIGR00254">
    <property type="entry name" value="GGDEF"/>
    <property type="match status" value="1"/>
</dbReference>
<evidence type="ECO:0000313" key="5">
    <source>
        <dbReference type="EMBL" id="EED65640.1"/>
    </source>
</evidence>
<feature type="transmembrane region" description="Helical" evidence="3">
    <location>
        <begin position="130"/>
        <end position="149"/>
    </location>
</feature>
<feature type="transmembrane region" description="Helical" evidence="3">
    <location>
        <begin position="41"/>
        <end position="59"/>
    </location>
</feature>
<feature type="domain" description="GGDEF" evidence="4">
    <location>
        <begin position="231"/>
        <end position="364"/>
    </location>
</feature>
<dbReference type="FunFam" id="3.30.70.270:FF:000001">
    <property type="entry name" value="Diguanylate cyclase domain protein"/>
    <property type="match status" value="1"/>
</dbReference>
<comment type="caution">
    <text evidence="5">The sequence shown here is derived from an EMBL/GenBank/DDBJ whole genome shotgun (WGS) entry which is preliminary data.</text>
</comment>
<dbReference type="eggNOG" id="COG3706">
    <property type="taxonomic scope" value="Bacteria"/>
</dbReference>
<proteinExistence type="predicted"/>
<keyword evidence="3" id="KW-0812">Transmembrane</keyword>
<name>B7WUF6_COMTK</name>
<dbReference type="SUPFAM" id="SSF55073">
    <property type="entry name" value="Nucleotide cyclase"/>
    <property type="match status" value="1"/>
</dbReference>
<dbReference type="Gene3D" id="3.30.70.270">
    <property type="match status" value="1"/>
</dbReference>
<evidence type="ECO:0000256" key="3">
    <source>
        <dbReference type="SAM" id="Phobius"/>
    </source>
</evidence>
<dbReference type="InterPro" id="IPR050469">
    <property type="entry name" value="Diguanylate_Cyclase"/>
</dbReference>
<accession>B7WUF6</accession>
<evidence type="ECO:0000256" key="2">
    <source>
        <dbReference type="ARBA" id="ARBA00034247"/>
    </source>
</evidence>